<dbReference type="Proteomes" id="UP001596417">
    <property type="component" value="Unassembled WGS sequence"/>
</dbReference>
<name>A0ABD5YN91_9EURY</name>
<comment type="caution">
    <text evidence="1">The sequence shown here is derived from an EMBL/GenBank/DDBJ whole genome shotgun (WGS) entry which is preliminary data.</text>
</comment>
<evidence type="ECO:0000313" key="2">
    <source>
        <dbReference type="Proteomes" id="UP001596417"/>
    </source>
</evidence>
<dbReference type="AlphaFoldDB" id="A0ABD5YN91"/>
<accession>A0ABD5YN91</accession>
<evidence type="ECO:0008006" key="3">
    <source>
        <dbReference type="Google" id="ProtNLM"/>
    </source>
</evidence>
<protein>
    <recommendedName>
        <fullName evidence="3">Phosphoesterase HXTX domain-containing protein</fullName>
    </recommendedName>
</protein>
<gene>
    <name evidence="1" type="ORF">ACFQL7_13395</name>
</gene>
<evidence type="ECO:0000313" key="1">
    <source>
        <dbReference type="EMBL" id="MFC7190731.1"/>
    </source>
</evidence>
<keyword evidence="2" id="KW-1185">Reference proteome</keyword>
<reference evidence="1 2" key="1">
    <citation type="journal article" date="2019" name="Int. J. Syst. Evol. Microbiol.">
        <title>The Global Catalogue of Microorganisms (GCM) 10K type strain sequencing project: providing services to taxonomists for standard genome sequencing and annotation.</title>
        <authorList>
            <consortium name="The Broad Institute Genomics Platform"/>
            <consortium name="The Broad Institute Genome Sequencing Center for Infectious Disease"/>
            <person name="Wu L."/>
            <person name="Ma J."/>
        </authorList>
    </citation>
    <scope>NUCLEOTIDE SEQUENCE [LARGE SCALE GENOMIC DNA]</scope>
    <source>
        <strain evidence="1 2">RDMS1</strain>
    </source>
</reference>
<sequence>MSDTAVASDEAEFWERRHELVLSPTTAEDVERRSTESARHLVLLAHITDEAIIRCFESIVADLDEFDCIVPIPVRDLHITVKVFGNVVEEPDGNAEFSQQDEKELPRRFGLLSVRCRRSRFASHDSISFPA</sequence>
<proteinExistence type="predicted"/>
<dbReference type="EMBL" id="JBHTAX010000001">
    <property type="protein sequence ID" value="MFC7190731.1"/>
    <property type="molecule type" value="Genomic_DNA"/>
</dbReference>
<organism evidence="1 2">
    <name type="scientific">Halocatena marina</name>
    <dbReference type="NCBI Taxonomy" id="2934937"/>
    <lineage>
        <taxon>Archaea</taxon>
        <taxon>Methanobacteriati</taxon>
        <taxon>Methanobacteriota</taxon>
        <taxon>Stenosarchaea group</taxon>
        <taxon>Halobacteria</taxon>
        <taxon>Halobacteriales</taxon>
        <taxon>Natronomonadaceae</taxon>
        <taxon>Halocatena</taxon>
    </lineage>
</organism>
<dbReference type="RefSeq" id="WP_390205786.1">
    <property type="nucleotide sequence ID" value="NZ_JBHTAX010000001.1"/>
</dbReference>